<dbReference type="InterPro" id="IPR007507">
    <property type="entry name" value="Glycos_transf_N"/>
</dbReference>
<dbReference type="InterPro" id="IPR039901">
    <property type="entry name" value="Kdotransferase"/>
</dbReference>
<organism evidence="9 10">
    <name type="scientific">Niveibacterium microcysteis</name>
    <dbReference type="NCBI Taxonomy" id="2811415"/>
    <lineage>
        <taxon>Bacteria</taxon>
        <taxon>Pseudomonadati</taxon>
        <taxon>Pseudomonadota</taxon>
        <taxon>Betaproteobacteria</taxon>
        <taxon>Rhodocyclales</taxon>
        <taxon>Rhodocyclaceae</taxon>
        <taxon>Niveibacterium</taxon>
    </lineage>
</organism>
<dbReference type="Gene3D" id="3.40.50.11720">
    <property type="entry name" value="3-Deoxy-D-manno-octulosonic-acid transferase, N-terminal domain"/>
    <property type="match status" value="1"/>
</dbReference>
<evidence type="ECO:0000313" key="10">
    <source>
        <dbReference type="Proteomes" id="UP000663570"/>
    </source>
</evidence>
<dbReference type="PANTHER" id="PTHR42755">
    <property type="entry name" value="3-DEOXY-MANNO-OCTULOSONATE CYTIDYLYLTRANSFERASE"/>
    <property type="match status" value="1"/>
</dbReference>
<evidence type="ECO:0000256" key="2">
    <source>
        <dbReference type="ARBA" id="ARBA00012621"/>
    </source>
</evidence>
<evidence type="ECO:0000256" key="6">
    <source>
        <dbReference type="ARBA" id="ARBA00049183"/>
    </source>
</evidence>
<reference evidence="9 10" key="1">
    <citation type="submission" date="2021-02" db="EMBL/GenBank/DDBJ databases">
        <title>Niveibacterium changnyeongensis HC41.</title>
        <authorList>
            <person name="Kang M."/>
        </authorList>
    </citation>
    <scope>NUCLEOTIDE SEQUENCE [LARGE SCALE GENOMIC DNA]</scope>
    <source>
        <strain evidence="9 10">HC41</strain>
    </source>
</reference>
<keyword evidence="7" id="KW-0448">Lipopolysaccharide biosynthesis</keyword>
<comment type="pathway">
    <text evidence="1 7">Bacterial outer membrane biogenesis; LPS core biosynthesis.</text>
</comment>
<keyword evidence="10" id="KW-1185">Reference proteome</keyword>
<dbReference type="EC" id="2.4.99.12" evidence="2 7"/>
<dbReference type="Pfam" id="PF04413">
    <property type="entry name" value="Glycos_transf_N"/>
    <property type="match status" value="1"/>
</dbReference>
<dbReference type="PANTHER" id="PTHR42755:SF1">
    <property type="entry name" value="3-DEOXY-D-MANNO-OCTULOSONIC ACID TRANSFERASE, MITOCHONDRIAL-RELATED"/>
    <property type="match status" value="1"/>
</dbReference>
<evidence type="ECO:0000313" key="9">
    <source>
        <dbReference type="EMBL" id="QSI78153.1"/>
    </source>
</evidence>
<comment type="catalytic activity">
    <reaction evidence="6 7">
        <text>lipid IVA (E. coli) + CMP-3-deoxy-beta-D-manno-octulosonate = alpha-Kdo-(2-&gt;6)-lipid IVA (E. coli) + CMP + H(+)</text>
        <dbReference type="Rhea" id="RHEA:28066"/>
        <dbReference type="ChEBI" id="CHEBI:15378"/>
        <dbReference type="ChEBI" id="CHEBI:58603"/>
        <dbReference type="ChEBI" id="CHEBI:60364"/>
        <dbReference type="ChEBI" id="CHEBI:60377"/>
        <dbReference type="ChEBI" id="CHEBI:85987"/>
        <dbReference type="EC" id="2.4.99.12"/>
    </reaction>
</comment>
<dbReference type="EMBL" id="CP071060">
    <property type="protein sequence ID" value="QSI78153.1"/>
    <property type="molecule type" value="Genomic_DNA"/>
</dbReference>
<dbReference type="Gene3D" id="3.40.50.2000">
    <property type="entry name" value="Glycogen Phosphorylase B"/>
    <property type="match status" value="1"/>
</dbReference>
<name>A0ABX7MAJ5_9RHOO</name>
<evidence type="ECO:0000256" key="4">
    <source>
        <dbReference type="ARBA" id="ARBA00022679"/>
    </source>
</evidence>
<dbReference type="InterPro" id="IPR038107">
    <property type="entry name" value="Glycos_transf_N_sf"/>
</dbReference>
<dbReference type="Proteomes" id="UP000663570">
    <property type="component" value="Chromosome"/>
</dbReference>
<keyword evidence="7" id="KW-1003">Cell membrane</keyword>
<evidence type="ECO:0000256" key="7">
    <source>
        <dbReference type="RuleBase" id="RU365103"/>
    </source>
</evidence>
<sequence>MTPRPLSLGLKLRWQLFNLMSRIAERSHALTEAPPAPEAAKPSLWVFVSTIGELHATAPFLNALIELAAADGQEIVLLTDRDGYAESYRSLHPSAHVVRVTGSQFQAEALAATLRPTLFVIAEIPCWPSDAPCRLPFGFLYEAKRLGAGTALINGWLYGYPTSCRADAIERKLFQRDWLRLIDVVCAQNERVANTLRDAGANLVHITGNIKFDALETLPRAFENTRSPRLLQSIQSSGRPTVVAGCVTEADERDLVLAAFEPLAVAVPRALLVLAPRHPENPKVMQALGKRLNASGLPFVRRAEHGDQALDDDVKVLVLDTMGELRDFYALASIAHVGRDHNILEPLAYACPVSVRPGWNSTYPSFPVYEMTRDGGLLIESDDPTTLETLWQSLLTDSGRRKQQTDRMRSLLEHAQGATERTWSAMRSVFPITREHG</sequence>
<comment type="function">
    <text evidence="7">Involved in lipopolysaccharide (LPS) biosynthesis. Catalyzes the transfer of 3-deoxy-D-manno-octulosonate (Kdo) residue(s) from CMP-Kdo to lipid IV(A), the tetraacyldisaccharide-1,4'-bisphosphate precursor of lipid A.</text>
</comment>
<feature type="domain" description="3-deoxy-D-manno-octulosonic-acid transferase N-terminal" evidence="8">
    <location>
        <begin position="24"/>
        <end position="214"/>
    </location>
</feature>
<proteinExistence type="inferred from homology"/>
<evidence type="ECO:0000256" key="1">
    <source>
        <dbReference type="ARBA" id="ARBA00004713"/>
    </source>
</evidence>
<comment type="subcellular location">
    <subcellularLocation>
        <location evidence="7">Cell membrane</location>
    </subcellularLocation>
</comment>
<keyword evidence="4 7" id="KW-0808">Transferase</keyword>
<keyword evidence="7" id="KW-0472">Membrane</keyword>
<evidence type="ECO:0000256" key="5">
    <source>
        <dbReference type="ARBA" id="ARBA00031445"/>
    </source>
</evidence>
<protein>
    <recommendedName>
        <fullName evidence="3 7">3-deoxy-D-manno-octulosonic acid transferase</fullName>
        <shortName evidence="7">Kdo transferase</shortName>
        <ecNumber evidence="2 7">2.4.99.12</ecNumber>
    </recommendedName>
    <alternativeName>
        <fullName evidence="5 7">Lipid IV(A) 3-deoxy-D-manno-octulosonic acid transferase</fullName>
    </alternativeName>
</protein>
<dbReference type="RefSeq" id="WP_206255455.1">
    <property type="nucleotide sequence ID" value="NZ_CP071060.1"/>
</dbReference>
<evidence type="ECO:0000256" key="3">
    <source>
        <dbReference type="ARBA" id="ARBA00019077"/>
    </source>
</evidence>
<accession>A0ABX7MAJ5</accession>
<comment type="similarity">
    <text evidence="7">Belongs to the glycosyltransferase group 1 family.</text>
</comment>
<gene>
    <name evidence="9" type="ORF">JY500_05800</name>
</gene>
<evidence type="ECO:0000259" key="8">
    <source>
        <dbReference type="Pfam" id="PF04413"/>
    </source>
</evidence>